<keyword evidence="7 8" id="KW-0520">NAD</keyword>
<keyword evidence="6 8" id="KW-0460">Magnesium</keyword>
<keyword evidence="2 8" id="KW-0436">Ligase</keyword>
<comment type="subunit">
    <text evidence="8">Homodimer.</text>
</comment>
<accession>A0AAD0JWJ7</accession>
<dbReference type="InterPro" id="IPR014729">
    <property type="entry name" value="Rossmann-like_a/b/a_fold"/>
</dbReference>
<organism evidence="13 14">
    <name type="scientific">Dietzia psychralcaliphila</name>
    <dbReference type="NCBI Taxonomy" id="139021"/>
    <lineage>
        <taxon>Bacteria</taxon>
        <taxon>Bacillati</taxon>
        <taxon>Actinomycetota</taxon>
        <taxon>Actinomycetes</taxon>
        <taxon>Mycobacteriales</taxon>
        <taxon>Dietziaceae</taxon>
        <taxon>Dietzia</taxon>
    </lineage>
</organism>
<feature type="binding site" description="in other chain" evidence="8">
    <location>
        <position position="172"/>
    </location>
    <ligand>
        <name>deamido-NAD(+)</name>
        <dbReference type="ChEBI" id="CHEBI:58437"/>
        <note>ligand shared between two neighboring subunits</note>
    </ligand>
</feature>
<evidence type="ECO:0000256" key="3">
    <source>
        <dbReference type="ARBA" id="ARBA00022723"/>
    </source>
</evidence>
<dbReference type="SUPFAM" id="SSF52499">
    <property type="entry name" value="Isochorismatase-like hydrolases"/>
    <property type="match status" value="1"/>
</dbReference>
<dbReference type="GO" id="GO:0005737">
    <property type="term" value="C:cytoplasm"/>
    <property type="evidence" value="ECO:0007669"/>
    <property type="project" value="InterPro"/>
</dbReference>
<evidence type="ECO:0000256" key="2">
    <source>
        <dbReference type="ARBA" id="ARBA00022598"/>
    </source>
</evidence>
<evidence type="ECO:0000313" key="13">
    <source>
        <dbReference type="EMBL" id="AWH96766.1"/>
    </source>
</evidence>
<comment type="function">
    <text evidence="8">Catalyzes the ATP-dependent amidation of deamido-NAD to form NAD. Uses ammonia as a nitrogen source.</text>
</comment>
<dbReference type="InterPro" id="IPR022926">
    <property type="entry name" value="NH(3)-dep_NAD(+)_synth"/>
</dbReference>
<feature type="binding site" evidence="8">
    <location>
        <position position="179"/>
    </location>
    <ligand>
        <name>deamido-NAD(+)</name>
        <dbReference type="ChEBI" id="CHEBI:58437"/>
        <note>ligand shared between two neighboring subunits</note>
    </ligand>
</feature>
<dbReference type="PANTHER" id="PTHR23090">
    <property type="entry name" value="NH 3 /GLUTAMINE-DEPENDENT NAD + SYNTHETASE"/>
    <property type="match status" value="1"/>
</dbReference>
<feature type="binding site" evidence="8">
    <location>
        <position position="210"/>
    </location>
    <ligand>
        <name>ATP</name>
        <dbReference type="ChEBI" id="CHEBI:30616"/>
    </ligand>
</feature>
<feature type="binding site" description="in other chain" evidence="8">
    <location>
        <begin position="259"/>
        <end position="260"/>
    </location>
    <ligand>
        <name>deamido-NAD(+)</name>
        <dbReference type="ChEBI" id="CHEBI:58437"/>
        <note>ligand shared between two neighboring subunits</note>
    </ligand>
</feature>
<keyword evidence="4 8" id="KW-0547">Nucleotide-binding</keyword>
<dbReference type="CDD" id="cd00431">
    <property type="entry name" value="cysteine_hydrolases"/>
    <property type="match status" value="1"/>
</dbReference>
<dbReference type="InterPro" id="IPR022310">
    <property type="entry name" value="NAD/GMP_synthase"/>
</dbReference>
<evidence type="ECO:0000256" key="10">
    <source>
        <dbReference type="RuleBase" id="RU003812"/>
    </source>
</evidence>
<dbReference type="InterPro" id="IPR000868">
    <property type="entry name" value="Isochorismatase-like_dom"/>
</dbReference>
<feature type="domain" description="NAD/GMP synthase" evidence="12">
    <location>
        <begin position="24"/>
        <end position="264"/>
    </location>
</feature>
<evidence type="ECO:0000256" key="8">
    <source>
        <dbReference type="HAMAP-Rule" id="MF_00193"/>
    </source>
</evidence>
<evidence type="ECO:0000256" key="1">
    <source>
        <dbReference type="ARBA" id="ARBA00005859"/>
    </source>
</evidence>
<dbReference type="Gene3D" id="3.40.50.850">
    <property type="entry name" value="Isochorismatase-like"/>
    <property type="match status" value="1"/>
</dbReference>
<dbReference type="Proteomes" id="UP000244903">
    <property type="component" value="Chromosome"/>
</dbReference>
<dbReference type="PANTHER" id="PTHR23090:SF7">
    <property type="entry name" value="NH(3)-DEPENDENT NAD(+) SYNTHETASE"/>
    <property type="match status" value="1"/>
</dbReference>
<dbReference type="EC" id="6.3.1.5" evidence="8 10"/>
<comment type="catalytic activity">
    <reaction evidence="8 10">
        <text>deamido-NAD(+) + NH4(+) + ATP = AMP + diphosphate + NAD(+) + H(+)</text>
        <dbReference type="Rhea" id="RHEA:21188"/>
        <dbReference type="ChEBI" id="CHEBI:15378"/>
        <dbReference type="ChEBI" id="CHEBI:28938"/>
        <dbReference type="ChEBI" id="CHEBI:30616"/>
        <dbReference type="ChEBI" id="CHEBI:33019"/>
        <dbReference type="ChEBI" id="CHEBI:57540"/>
        <dbReference type="ChEBI" id="CHEBI:58437"/>
        <dbReference type="ChEBI" id="CHEBI:456215"/>
        <dbReference type="EC" id="6.3.1.5"/>
    </reaction>
</comment>
<feature type="binding site" description="in other chain" evidence="8">
    <location>
        <position position="139"/>
    </location>
    <ligand>
        <name>deamido-NAD(+)</name>
        <dbReference type="ChEBI" id="CHEBI:58437"/>
        <note>ligand shared between two neighboring subunits</note>
    </ligand>
</feature>
<keyword evidence="3 8" id="KW-0479">Metal-binding</keyword>
<dbReference type="HAMAP" id="MF_00193">
    <property type="entry name" value="NadE_ammonia_dep"/>
    <property type="match status" value="1"/>
</dbReference>
<dbReference type="SUPFAM" id="SSF52402">
    <property type="entry name" value="Adenine nucleotide alpha hydrolases-like"/>
    <property type="match status" value="1"/>
</dbReference>
<feature type="binding site" evidence="8">
    <location>
        <position position="188"/>
    </location>
    <ligand>
        <name>ATP</name>
        <dbReference type="ChEBI" id="CHEBI:30616"/>
    </ligand>
</feature>
<comment type="caution">
    <text evidence="8">Lacks conserved residue(s) required for the propagation of feature annotation.</text>
</comment>
<evidence type="ECO:0000256" key="6">
    <source>
        <dbReference type="ARBA" id="ARBA00022842"/>
    </source>
</evidence>
<dbReference type="CDD" id="cd00553">
    <property type="entry name" value="NAD_synthase"/>
    <property type="match status" value="1"/>
</dbReference>
<reference evidence="13 14" key="1">
    <citation type="submission" date="2016-04" db="EMBL/GenBank/DDBJ databases">
        <title>Complete genome sequence of the haloalkaliphilic hydrocarbon-degrading bacterium Dietzia psychralcaliphila ILA-1T, isolated from a drain of a fish product-processing plant.</title>
        <authorList>
            <person name="Zhao J."/>
            <person name="Hu B."/>
            <person name="Geng S."/>
            <person name="Nie Y."/>
            <person name="Tang Y."/>
        </authorList>
    </citation>
    <scope>NUCLEOTIDE SEQUENCE [LARGE SCALE GENOMIC DNA]</scope>
    <source>
        <strain evidence="13 14">ILA-1</strain>
    </source>
</reference>
<comment type="similarity">
    <text evidence="1 8 9">Belongs to the NAD synthetase family.</text>
</comment>
<evidence type="ECO:0000256" key="4">
    <source>
        <dbReference type="ARBA" id="ARBA00022741"/>
    </source>
</evidence>
<dbReference type="Pfam" id="PF00857">
    <property type="entry name" value="Isochorismatase"/>
    <property type="match status" value="1"/>
</dbReference>
<dbReference type="KEGG" id="dpc:A6048_16180"/>
<feature type="binding site" evidence="8">
    <location>
        <begin position="46"/>
        <end position="53"/>
    </location>
    <ligand>
        <name>ATP</name>
        <dbReference type="ChEBI" id="CHEBI:30616"/>
    </ligand>
</feature>
<feature type="binding site" evidence="8">
    <location>
        <position position="52"/>
    </location>
    <ligand>
        <name>Mg(2+)</name>
        <dbReference type="ChEBI" id="CHEBI:18420"/>
    </ligand>
</feature>
<feature type="binding site" evidence="8">
    <location>
        <position position="164"/>
    </location>
    <ligand>
        <name>Mg(2+)</name>
        <dbReference type="ChEBI" id="CHEBI:18420"/>
    </ligand>
</feature>
<dbReference type="NCBIfam" id="TIGR00552">
    <property type="entry name" value="nadE"/>
    <property type="match status" value="1"/>
</dbReference>
<evidence type="ECO:0000256" key="5">
    <source>
        <dbReference type="ARBA" id="ARBA00022840"/>
    </source>
</evidence>
<dbReference type="GO" id="GO:0009435">
    <property type="term" value="P:NAD+ biosynthetic process"/>
    <property type="evidence" value="ECO:0007669"/>
    <property type="project" value="UniProtKB-UniRule"/>
</dbReference>
<dbReference type="EMBL" id="CP015453">
    <property type="protein sequence ID" value="AWH96766.1"/>
    <property type="molecule type" value="Genomic_DNA"/>
</dbReference>
<proteinExistence type="inferred from homology"/>
<feature type="domain" description="Isochorismatase-like" evidence="11">
    <location>
        <begin position="286"/>
        <end position="448"/>
    </location>
</feature>
<sequence>MRETQRKIIDALGVRPEIDPADEVERRVRFLADYLTASGAKGFVLGISGGVDSSLAGRLSQLAAERVRSDGGDAVFVGMRLPYRVQHDEHDAVAALEFVAADESLTVDVAPGVDALNGEIRQATGEELTDFTKGNTKARHRMVTQYAVAGDRGLLVIGADHAAENVTGFFTKFGDGAADLLPLSGLDKRQVRALLRHLEAPQQLWDKVPTADLLDDAEGQTDEAELGIGYDAIDDYLEGREVPVRAAETIEAAWHGNRHKRTTPVEVTDTWWRPTGQPDEPTGEGTALVVIDMQNSYFEFPELAAVRDELVGSINELIRAAHDADRPVVLVRTEHAEDGSTWTLNMREDDQGFAFPGTEQARFLDGLATGGHVEVVKTRDSAFFKTSLRAELDRLGASRLLVCGVSTHSCVAQTAIDGFAENLHVAVARGAVSSDNSPLSEALLEFLHDQMRQPLLDQTQSLELLRTGHWPD</sequence>
<dbReference type="GO" id="GO:0008795">
    <property type="term" value="F:NAD+ synthase activity"/>
    <property type="evidence" value="ECO:0007669"/>
    <property type="project" value="UniProtKB-UniRule"/>
</dbReference>
<gene>
    <name evidence="8" type="primary">nadE</name>
    <name evidence="13" type="ORF">A6048_16180</name>
</gene>
<evidence type="ECO:0000259" key="12">
    <source>
        <dbReference type="Pfam" id="PF02540"/>
    </source>
</evidence>
<dbReference type="NCBIfam" id="NF001979">
    <property type="entry name" value="PRK00768.1"/>
    <property type="match status" value="1"/>
</dbReference>
<dbReference type="InterPro" id="IPR003694">
    <property type="entry name" value="NAD_synthase"/>
</dbReference>
<comment type="pathway">
    <text evidence="8">Cofactor biosynthesis; NAD(+) biosynthesis; NAD(+) from deamido-NAD(+) (ammonia route): step 1/1.</text>
</comment>
<keyword evidence="14" id="KW-1185">Reference proteome</keyword>
<dbReference type="GO" id="GO:0004359">
    <property type="term" value="F:glutaminase activity"/>
    <property type="evidence" value="ECO:0007669"/>
    <property type="project" value="InterPro"/>
</dbReference>
<evidence type="ECO:0000313" key="14">
    <source>
        <dbReference type="Proteomes" id="UP000244903"/>
    </source>
</evidence>
<evidence type="ECO:0000259" key="11">
    <source>
        <dbReference type="Pfam" id="PF00857"/>
    </source>
</evidence>
<dbReference type="AlphaFoldDB" id="A0AAD0JWJ7"/>
<dbReference type="InterPro" id="IPR036380">
    <property type="entry name" value="Isochorismatase-like_sf"/>
</dbReference>
<dbReference type="GO" id="GO:0005524">
    <property type="term" value="F:ATP binding"/>
    <property type="evidence" value="ECO:0007669"/>
    <property type="project" value="UniProtKB-UniRule"/>
</dbReference>
<dbReference type="Pfam" id="PF02540">
    <property type="entry name" value="NAD_synthase"/>
    <property type="match status" value="1"/>
</dbReference>
<dbReference type="GO" id="GO:0003952">
    <property type="term" value="F:NAD+ synthase (glutamine-hydrolyzing) activity"/>
    <property type="evidence" value="ECO:0007669"/>
    <property type="project" value="InterPro"/>
</dbReference>
<evidence type="ECO:0000256" key="7">
    <source>
        <dbReference type="ARBA" id="ARBA00023027"/>
    </source>
</evidence>
<protein>
    <recommendedName>
        <fullName evidence="8 10">NH(3)-dependent NAD(+) synthetase</fullName>
        <ecNumber evidence="8 10">6.3.1.5</ecNumber>
    </recommendedName>
</protein>
<evidence type="ECO:0000256" key="9">
    <source>
        <dbReference type="RuleBase" id="RU003811"/>
    </source>
</evidence>
<dbReference type="GO" id="GO:0046872">
    <property type="term" value="F:metal ion binding"/>
    <property type="evidence" value="ECO:0007669"/>
    <property type="project" value="UniProtKB-KW"/>
</dbReference>
<keyword evidence="5 8" id="KW-0067">ATP-binding</keyword>
<name>A0AAD0JWJ7_9ACTN</name>
<dbReference type="Gene3D" id="3.40.50.620">
    <property type="entry name" value="HUPs"/>
    <property type="match status" value="1"/>
</dbReference>